<accession>A0AAU2VUH6</accession>
<organism evidence="2">
    <name type="scientific">Streptomyces sp. NBC_00008</name>
    <dbReference type="NCBI Taxonomy" id="2903610"/>
    <lineage>
        <taxon>Bacteria</taxon>
        <taxon>Bacillati</taxon>
        <taxon>Actinomycetota</taxon>
        <taxon>Actinomycetes</taxon>
        <taxon>Kitasatosporales</taxon>
        <taxon>Streptomycetaceae</taxon>
        <taxon>Streptomyces</taxon>
    </lineage>
</organism>
<reference evidence="2" key="1">
    <citation type="submission" date="2022-10" db="EMBL/GenBank/DDBJ databases">
        <title>The complete genomes of actinobacterial strains from the NBC collection.</title>
        <authorList>
            <person name="Joergensen T.S."/>
            <person name="Alvarez Arevalo M."/>
            <person name="Sterndorff E.B."/>
            <person name="Faurdal D."/>
            <person name="Vuksanovic O."/>
            <person name="Mourched A.-S."/>
            <person name="Charusanti P."/>
            <person name="Shaw S."/>
            <person name="Blin K."/>
            <person name="Weber T."/>
        </authorList>
    </citation>
    <scope>NUCLEOTIDE SEQUENCE</scope>
    <source>
        <strain evidence="2">NBC_00008</strain>
    </source>
</reference>
<proteinExistence type="predicted"/>
<protein>
    <submittedName>
        <fullName evidence="2">Uncharacterized protein</fullName>
    </submittedName>
</protein>
<feature type="chain" id="PRO_5043603625" evidence="1">
    <location>
        <begin position="27"/>
        <end position="117"/>
    </location>
</feature>
<keyword evidence="1" id="KW-0732">Signal</keyword>
<dbReference type="EMBL" id="CP108313">
    <property type="protein sequence ID" value="WTW71246.1"/>
    <property type="molecule type" value="Genomic_DNA"/>
</dbReference>
<feature type="signal peptide" evidence="1">
    <location>
        <begin position="1"/>
        <end position="26"/>
    </location>
</feature>
<evidence type="ECO:0000313" key="2">
    <source>
        <dbReference type="EMBL" id="WTW71246.1"/>
    </source>
</evidence>
<dbReference type="AlphaFoldDB" id="A0AAU2VUH6"/>
<sequence length="117" mass="12112">MRLRTTAAAALGALALIVSLPGSANAAAAEGQFAYTYTTPAGHRQAVVLLDPPTRECVTLPGVADERTSDPADTPWNNTGSTATVFTGPDCDGAHYTLRPDGGHASSRLKLRSVVFS</sequence>
<name>A0AAU2VUH6_9ACTN</name>
<evidence type="ECO:0000256" key="1">
    <source>
        <dbReference type="SAM" id="SignalP"/>
    </source>
</evidence>
<gene>
    <name evidence="2" type="ORF">OG398_24725</name>
</gene>